<accession>A0A834GGA0</accession>
<evidence type="ECO:0000313" key="1">
    <source>
        <dbReference type="EMBL" id="KAF7130872.1"/>
    </source>
</evidence>
<evidence type="ECO:0000313" key="2">
    <source>
        <dbReference type="Proteomes" id="UP000626092"/>
    </source>
</evidence>
<reference evidence="1" key="1">
    <citation type="submission" date="2019-11" db="EMBL/GenBank/DDBJ databases">
        <authorList>
            <person name="Liu Y."/>
            <person name="Hou J."/>
            <person name="Li T.-Q."/>
            <person name="Guan C.-H."/>
            <person name="Wu X."/>
            <person name="Wu H.-Z."/>
            <person name="Ling F."/>
            <person name="Zhang R."/>
            <person name="Shi X.-G."/>
            <person name="Ren J.-P."/>
            <person name="Chen E.-F."/>
            <person name="Sun J.-M."/>
        </authorList>
    </citation>
    <scope>NUCLEOTIDE SEQUENCE</scope>
    <source>
        <strain evidence="1">Adult_tree_wgs_1</strain>
        <tissue evidence="1">Leaves</tissue>
    </source>
</reference>
<dbReference type="OrthoDB" id="1593427at2759"/>
<dbReference type="AlphaFoldDB" id="A0A834GGA0"/>
<gene>
    <name evidence="1" type="ORF">RHSIM_Rhsim10G0181700</name>
</gene>
<keyword evidence="2" id="KW-1185">Reference proteome</keyword>
<proteinExistence type="predicted"/>
<protein>
    <submittedName>
        <fullName evidence="1">Uncharacterized protein</fullName>
    </submittedName>
</protein>
<sequence>MINEGNSVNHPQSVLINGAHAILGRTESMLTHLYWEAYQCADRLARIGAEQDEDLVVSVDKPLLIREFMIRGLNLRQFLD</sequence>
<dbReference type="EMBL" id="WJXA01000010">
    <property type="protein sequence ID" value="KAF7130872.1"/>
    <property type="molecule type" value="Genomic_DNA"/>
</dbReference>
<organism evidence="1 2">
    <name type="scientific">Rhododendron simsii</name>
    <name type="common">Sims's rhododendron</name>
    <dbReference type="NCBI Taxonomy" id="118357"/>
    <lineage>
        <taxon>Eukaryota</taxon>
        <taxon>Viridiplantae</taxon>
        <taxon>Streptophyta</taxon>
        <taxon>Embryophyta</taxon>
        <taxon>Tracheophyta</taxon>
        <taxon>Spermatophyta</taxon>
        <taxon>Magnoliopsida</taxon>
        <taxon>eudicotyledons</taxon>
        <taxon>Gunneridae</taxon>
        <taxon>Pentapetalae</taxon>
        <taxon>asterids</taxon>
        <taxon>Ericales</taxon>
        <taxon>Ericaceae</taxon>
        <taxon>Ericoideae</taxon>
        <taxon>Rhodoreae</taxon>
        <taxon>Rhododendron</taxon>
    </lineage>
</organism>
<comment type="caution">
    <text evidence="1">The sequence shown here is derived from an EMBL/GenBank/DDBJ whole genome shotgun (WGS) entry which is preliminary data.</text>
</comment>
<dbReference type="Proteomes" id="UP000626092">
    <property type="component" value="Unassembled WGS sequence"/>
</dbReference>
<name>A0A834GGA0_RHOSS</name>